<sequence length="664" mass="77385">MRYFSRCLNFAIALAGIALGPTALAQTTNLTPQQFWQTFEQAYNETLQVMETPQALTDAAAILNTSCAARILPHGISPYLQEQAEYWKHNYGIELRAGLTSGDIESSDFDEQGSTYVELSWDVLDNGYKEFQHRSKDFKRKAQLEKVLYDIRKQTFDYRCREYQIHARFDSTLLSLKRTLLALMEKVYLVEEEAYFKGDSYLDELLLSEESVVQLRYQIEQLESTVEAQEHVTNPPLIDVDIDAILLATQNNTSLHTVQRLQRQEYANTNPYQNGARLRLFLRKELDILASQRDDLVAGLRFSMPITFKQKVDESLKLNRIEKDAEADTWERIQRIKYAYTSYQEQLQRVITQKYRYKRANERIRRVLVKQSLNESLRPSAVVARLKNYAESAIELLEAKRELYARINNIFLVSHVPFTADKLAPAPNVELTNRHRPNLRAMYIWSDTFNQMSNAQLHLLLRTKQIHRPVVSFSKNTNLPKLTEFIAEQKKKNKPVELMLSTNTWIRKDKRPQALSYIGNVITYAHTVHLDIEPQVLADYDEKKDAYQQDYIELISAIRTAYPDLELSISVPFHWQESTYRKLQPLVKRMYVMLYESPVAEVIKRRASKLLPIIGRDKFVAALRTNDFANEYELEKMIRRLTTEGVNEFAIHDAKGVISWEQLP</sequence>
<feature type="signal peptide" evidence="1">
    <location>
        <begin position="1"/>
        <end position="25"/>
    </location>
</feature>
<gene>
    <name evidence="2" type="ORF">OPS25_14170</name>
</gene>
<dbReference type="Proteomes" id="UP001142810">
    <property type="component" value="Unassembled WGS sequence"/>
</dbReference>
<keyword evidence="1" id="KW-0732">Signal</keyword>
<evidence type="ECO:0008006" key="4">
    <source>
        <dbReference type="Google" id="ProtNLM"/>
    </source>
</evidence>
<organism evidence="2 3">
    <name type="scientific">Alteromonas aquimaris</name>
    <dbReference type="NCBI Taxonomy" id="2998417"/>
    <lineage>
        <taxon>Bacteria</taxon>
        <taxon>Pseudomonadati</taxon>
        <taxon>Pseudomonadota</taxon>
        <taxon>Gammaproteobacteria</taxon>
        <taxon>Alteromonadales</taxon>
        <taxon>Alteromonadaceae</taxon>
        <taxon>Alteromonas/Salinimonas group</taxon>
        <taxon>Alteromonas</taxon>
    </lineage>
</organism>
<dbReference type="RefSeq" id="WP_265618494.1">
    <property type="nucleotide sequence ID" value="NZ_JAPFRD010000012.1"/>
</dbReference>
<feature type="chain" id="PRO_5047059856" description="TolC family protein" evidence="1">
    <location>
        <begin position="26"/>
        <end position="664"/>
    </location>
</feature>
<accession>A0ABT3PA55</accession>
<dbReference type="EMBL" id="JAPFRD010000012">
    <property type="protein sequence ID" value="MCW8109652.1"/>
    <property type="molecule type" value="Genomic_DNA"/>
</dbReference>
<comment type="caution">
    <text evidence="2">The sequence shown here is derived from an EMBL/GenBank/DDBJ whole genome shotgun (WGS) entry which is preliminary data.</text>
</comment>
<protein>
    <recommendedName>
        <fullName evidence="4">TolC family protein</fullName>
    </recommendedName>
</protein>
<evidence type="ECO:0000313" key="2">
    <source>
        <dbReference type="EMBL" id="MCW8109652.1"/>
    </source>
</evidence>
<reference evidence="2" key="1">
    <citation type="submission" date="2022-11" db="EMBL/GenBank/DDBJ databases">
        <title>Alteromonas sp. nov., isolated from sea water of the Qingdao.</title>
        <authorList>
            <person name="Wang Q."/>
        </authorList>
    </citation>
    <scope>NUCLEOTIDE SEQUENCE</scope>
    <source>
        <strain evidence="2">ASW11-7</strain>
    </source>
</reference>
<evidence type="ECO:0000313" key="3">
    <source>
        <dbReference type="Proteomes" id="UP001142810"/>
    </source>
</evidence>
<name>A0ABT3PA55_9ALTE</name>
<evidence type="ECO:0000256" key="1">
    <source>
        <dbReference type="SAM" id="SignalP"/>
    </source>
</evidence>
<proteinExistence type="predicted"/>
<keyword evidence="3" id="KW-1185">Reference proteome</keyword>